<organism evidence="4 5">
    <name type="scientific">Vitrella brassicaformis (strain CCMP3155)</name>
    <dbReference type="NCBI Taxonomy" id="1169540"/>
    <lineage>
        <taxon>Eukaryota</taxon>
        <taxon>Sar</taxon>
        <taxon>Alveolata</taxon>
        <taxon>Colpodellida</taxon>
        <taxon>Vitrellaceae</taxon>
        <taxon>Vitrella</taxon>
    </lineage>
</organism>
<sequence length="641" mass="66664">MPFVEAIFAVGAALATKAAVTAGGATAVTTAGSAVTAAPGLGLMCFEMATIFVAGVVTILWPKEETTAASELAIVGRPSLSSPQPPRQPHQGQQGAHHGHLPSIRNLLVSSPPSQIARATFVVIVVIASGRSTLGHGRLVWRIMLSGAGRLLLLLKQRMAGQGETRSVIDMTDEAGRQAARQMLAHLHAIRAASAATAAAAQPAEAAGERRRALPSGYETMSTAETFGERSPAAACAISPTPALCMSASARPAFSLRPDVLHRPLHRFFDTAALRASLPSVVQPNWATTPTEAIFGRALSLKTGSCGRVARCKEHSPGMEDVFFADASTSSVAMFDGVGGFFITYGVSSWFVAKSLATECSLEAQAVTANGRGVFYGGEGLPRNRAEAIILGGWQLASRCGRVGGTTAVVVALSEEAEGSICANIPNFGDSGAMVLRRPSSRQGLVEIHRTAPMVDPTEPNRPLAMLPLATSSNGTPTPTPTADQLKTQQTISVASVPVRDKDCIVVFSDGLSDNLSPTTIAQVLSPFGPTKDANAAATALVDAAARAAHDPNSRTPHGESRGRSGGKDDDISACVGWVVVDYPFLQQRERGDEMGGDEPVGEGSEAADSGGERDGNGEGEGEGEGQSRRQRWADMCEEGV</sequence>
<evidence type="ECO:0000259" key="3">
    <source>
        <dbReference type="PROSITE" id="PS51746"/>
    </source>
</evidence>
<comment type="catalytic activity">
    <reaction evidence="1">
        <text>O-phospho-L-seryl-[protein] + H2O = L-seryl-[protein] + phosphate</text>
        <dbReference type="Rhea" id="RHEA:20629"/>
        <dbReference type="Rhea" id="RHEA-COMP:9863"/>
        <dbReference type="Rhea" id="RHEA-COMP:11604"/>
        <dbReference type="ChEBI" id="CHEBI:15377"/>
        <dbReference type="ChEBI" id="CHEBI:29999"/>
        <dbReference type="ChEBI" id="CHEBI:43474"/>
        <dbReference type="ChEBI" id="CHEBI:83421"/>
        <dbReference type="EC" id="3.1.3.16"/>
    </reaction>
</comment>
<dbReference type="EMBL" id="CDMY01000223">
    <property type="protein sequence ID" value="CEL94583.1"/>
    <property type="molecule type" value="Genomic_DNA"/>
</dbReference>
<comment type="catalytic activity">
    <reaction evidence="1">
        <text>O-phospho-L-threonyl-[protein] + H2O = L-threonyl-[protein] + phosphate</text>
        <dbReference type="Rhea" id="RHEA:47004"/>
        <dbReference type="Rhea" id="RHEA-COMP:11060"/>
        <dbReference type="Rhea" id="RHEA-COMP:11605"/>
        <dbReference type="ChEBI" id="CHEBI:15377"/>
        <dbReference type="ChEBI" id="CHEBI:30013"/>
        <dbReference type="ChEBI" id="CHEBI:43474"/>
        <dbReference type="ChEBI" id="CHEBI:61977"/>
        <dbReference type="EC" id="3.1.3.16"/>
    </reaction>
</comment>
<dbReference type="SMART" id="SM00332">
    <property type="entry name" value="PP2Cc"/>
    <property type="match status" value="1"/>
</dbReference>
<evidence type="ECO:0000313" key="5">
    <source>
        <dbReference type="Proteomes" id="UP000041254"/>
    </source>
</evidence>
<reference evidence="4 5" key="1">
    <citation type="submission" date="2014-11" db="EMBL/GenBank/DDBJ databases">
        <authorList>
            <person name="Zhu J."/>
            <person name="Qi W."/>
            <person name="Song R."/>
        </authorList>
    </citation>
    <scope>NUCLEOTIDE SEQUENCE [LARGE SCALE GENOMIC DNA]</scope>
</reference>
<keyword evidence="1" id="KW-0904">Protein phosphatase</keyword>
<proteinExistence type="inferred from homology"/>
<dbReference type="GO" id="GO:0046872">
    <property type="term" value="F:metal ion binding"/>
    <property type="evidence" value="ECO:0007669"/>
    <property type="project" value="UniProtKB-UniRule"/>
</dbReference>
<feature type="region of interest" description="Disordered" evidence="2">
    <location>
        <begin position="546"/>
        <end position="570"/>
    </location>
</feature>
<dbReference type="PROSITE" id="PS51746">
    <property type="entry name" value="PPM_2"/>
    <property type="match status" value="1"/>
</dbReference>
<dbReference type="AlphaFoldDB" id="A0A0G4EGJ9"/>
<gene>
    <name evidence="4" type="ORF">Vbra_11625</name>
</gene>
<dbReference type="STRING" id="1169540.A0A0G4EGJ9"/>
<keyword evidence="1" id="KW-0378">Hydrolase</keyword>
<feature type="compositionally biased region" description="Basic and acidic residues" evidence="2">
    <location>
        <begin position="548"/>
        <end position="570"/>
    </location>
</feature>
<dbReference type="InterPro" id="IPR039123">
    <property type="entry name" value="PPTC7"/>
</dbReference>
<comment type="similarity">
    <text evidence="1">Belongs to the PP2C family.</text>
</comment>
<dbReference type="Proteomes" id="UP000041254">
    <property type="component" value="Unassembled WGS sequence"/>
</dbReference>
<feature type="compositionally biased region" description="Basic and acidic residues" evidence="2">
    <location>
        <begin position="626"/>
        <end position="635"/>
    </location>
</feature>
<evidence type="ECO:0000256" key="1">
    <source>
        <dbReference type="RuleBase" id="RU366020"/>
    </source>
</evidence>
<evidence type="ECO:0000313" key="4">
    <source>
        <dbReference type="EMBL" id="CEL94583.1"/>
    </source>
</evidence>
<dbReference type="InterPro" id="IPR001932">
    <property type="entry name" value="PPM-type_phosphatase-like_dom"/>
</dbReference>
<feature type="domain" description="PPM-type phosphatase" evidence="3">
    <location>
        <begin position="302"/>
        <end position="579"/>
    </location>
</feature>
<dbReference type="InParanoid" id="A0A0G4EGJ9"/>
<dbReference type="PANTHER" id="PTHR12320:SF1">
    <property type="entry name" value="PROTEIN PHOSPHATASE PTC7 HOMOLOG"/>
    <property type="match status" value="1"/>
</dbReference>
<accession>A0A0G4EGJ9</accession>
<name>A0A0G4EGJ9_VITBC</name>
<feature type="region of interest" description="Disordered" evidence="2">
    <location>
        <begin position="77"/>
        <end position="99"/>
    </location>
</feature>
<keyword evidence="1" id="KW-0460">Magnesium</keyword>
<comment type="cofactor">
    <cofactor evidence="1">
        <name>Mn(2+)</name>
        <dbReference type="ChEBI" id="CHEBI:29035"/>
    </cofactor>
</comment>
<keyword evidence="5" id="KW-1185">Reference proteome</keyword>
<comment type="cofactor">
    <cofactor evidence="1">
        <name>Mg(2+)</name>
        <dbReference type="ChEBI" id="CHEBI:18420"/>
    </cofactor>
</comment>
<feature type="region of interest" description="Disordered" evidence="2">
    <location>
        <begin position="589"/>
        <end position="641"/>
    </location>
</feature>
<evidence type="ECO:0000256" key="2">
    <source>
        <dbReference type="SAM" id="MobiDB-lite"/>
    </source>
</evidence>
<dbReference type="Gene3D" id="3.60.40.10">
    <property type="entry name" value="PPM-type phosphatase domain"/>
    <property type="match status" value="1"/>
</dbReference>
<dbReference type="EC" id="3.1.3.16" evidence="1"/>
<dbReference type="InterPro" id="IPR036457">
    <property type="entry name" value="PPM-type-like_dom_sf"/>
</dbReference>
<keyword evidence="1" id="KW-0479">Metal-binding</keyword>
<dbReference type="GO" id="GO:0004722">
    <property type="term" value="F:protein serine/threonine phosphatase activity"/>
    <property type="evidence" value="ECO:0007669"/>
    <property type="project" value="UniProtKB-EC"/>
</dbReference>
<dbReference type="SUPFAM" id="SSF81606">
    <property type="entry name" value="PP2C-like"/>
    <property type="match status" value="1"/>
</dbReference>
<dbReference type="OrthoDB" id="60843at2759"/>
<dbReference type="PANTHER" id="PTHR12320">
    <property type="entry name" value="PROTEIN PHOSPHATASE 2C"/>
    <property type="match status" value="1"/>
</dbReference>
<keyword evidence="1" id="KW-0464">Manganese</keyword>
<protein>
    <recommendedName>
        <fullName evidence="1">Protein phosphatase</fullName>
        <ecNumber evidence="1">3.1.3.16</ecNumber>
    </recommendedName>
</protein>
<dbReference type="VEuPathDB" id="CryptoDB:Vbra_11625"/>